<comment type="caution">
    <text evidence="2">The sequence shown here is derived from an EMBL/GenBank/DDBJ whole genome shotgun (WGS) entry which is preliminary data.</text>
</comment>
<sequence length="381" mass="41591">MRRFKMNMPGKISNILFSTLIIPAVVIISGLLTGASAGESAEYMFILKNGSTVAAAVDEKTLSDEGAKVIKFKTAYGELEVPRDEILKYYKSSEENKPAVEVKAEPAPEPAAVEKKPEAAPAPEETDPMDMAAEIKKPADTAEIQESVMKIEEIEDGVITAPKDAKPPKGTADGLLNLDDDKLLDMLGESDVKPPQPFIDNDIEKIEEIEKVKEKYQAKKGAGKKLIPDNLNSIESDIKELAQSSTEEDWLVAKFTKEIQIEKSGTVPVEIVKVDEKKAGKPDKKRAAGDEGGKKSKGTREVSLSGTDEVVISETIEAEVIGGDKLSEKIGKEFKKHKALPTKKVNEKEHLNAEIEKHFSAKEESEAPNETKEVKVDKPGK</sequence>
<evidence type="ECO:0000313" key="2">
    <source>
        <dbReference type="EMBL" id="OGM08595.1"/>
    </source>
</evidence>
<reference evidence="2 3" key="1">
    <citation type="journal article" date="2016" name="Nat. Commun.">
        <title>Thousands of microbial genomes shed light on interconnected biogeochemical processes in an aquifer system.</title>
        <authorList>
            <person name="Anantharaman K."/>
            <person name="Brown C.T."/>
            <person name="Hug L.A."/>
            <person name="Sharon I."/>
            <person name="Castelle C.J."/>
            <person name="Probst A.J."/>
            <person name="Thomas B.C."/>
            <person name="Singh A."/>
            <person name="Wilkins M.J."/>
            <person name="Karaoz U."/>
            <person name="Brodie E.L."/>
            <person name="Williams K.H."/>
            <person name="Hubbard S.S."/>
            <person name="Banfield J.F."/>
        </authorList>
    </citation>
    <scope>NUCLEOTIDE SEQUENCE [LARGE SCALE GENOMIC DNA]</scope>
</reference>
<feature type="compositionally biased region" description="Basic and acidic residues" evidence="1">
    <location>
        <begin position="275"/>
        <end position="300"/>
    </location>
</feature>
<dbReference type="EMBL" id="MGFH01000007">
    <property type="protein sequence ID" value="OGM08595.1"/>
    <property type="molecule type" value="Genomic_DNA"/>
</dbReference>
<feature type="compositionally biased region" description="Basic and acidic residues" evidence="1">
    <location>
        <begin position="97"/>
        <end position="118"/>
    </location>
</feature>
<proteinExistence type="predicted"/>
<dbReference type="STRING" id="1817813.A2008_09280"/>
<feature type="region of interest" description="Disordered" evidence="1">
    <location>
        <begin position="275"/>
        <end position="305"/>
    </location>
</feature>
<organism evidence="2 3">
    <name type="scientific">Candidatus Wallbacteria bacterium GWC2_49_35</name>
    <dbReference type="NCBI Taxonomy" id="1817813"/>
    <lineage>
        <taxon>Bacteria</taxon>
        <taxon>Candidatus Walliibacteriota</taxon>
    </lineage>
</organism>
<evidence type="ECO:0000256" key="1">
    <source>
        <dbReference type="SAM" id="MobiDB-lite"/>
    </source>
</evidence>
<dbReference type="AlphaFoldDB" id="A0A1F7X2R1"/>
<accession>A0A1F7X2R1</accession>
<name>A0A1F7X2R1_9BACT</name>
<evidence type="ECO:0000313" key="3">
    <source>
        <dbReference type="Proteomes" id="UP000178735"/>
    </source>
</evidence>
<dbReference type="Proteomes" id="UP000178735">
    <property type="component" value="Unassembled WGS sequence"/>
</dbReference>
<protein>
    <submittedName>
        <fullName evidence="2">Uncharacterized protein</fullName>
    </submittedName>
</protein>
<feature type="region of interest" description="Disordered" evidence="1">
    <location>
        <begin position="97"/>
        <end position="128"/>
    </location>
</feature>
<gene>
    <name evidence="2" type="ORF">A2008_09280</name>
</gene>
<feature type="region of interest" description="Disordered" evidence="1">
    <location>
        <begin position="357"/>
        <end position="381"/>
    </location>
</feature>